<dbReference type="SUPFAM" id="SSF55729">
    <property type="entry name" value="Acyl-CoA N-acyltransferases (Nat)"/>
    <property type="match status" value="1"/>
</dbReference>
<feature type="non-terminal residue" evidence="2">
    <location>
        <position position="1"/>
    </location>
</feature>
<reference evidence="2" key="1">
    <citation type="submission" date="2018-05" db="EMBL/GenBank/DDBJ databases">
        <authorList>
            <person name="Lanie J.A."/>
            <person name="Ng W.-L."/>
            <person name="Kazmierczak K.M."/>
            <person name="Andrzejewski T.M."/>
            <person name="Davidsen T.M."/>
            <person name="Wayne K.J."/>
            <person name="Tettelin H."/>
            <person name="Glass J.I."/>
            <person name="Rusch D."/>
            <person name="Podicherti R."/>
            <person name="Tsui H.-C.T."/>
            <person name="Winkler M.E."/>
        </authorList>
    </citation>
    <scope>NUCLEOTIDE SEQUENCE</scope>
</reference>
<accession>A0A382IRL7</accession>
<dbReference type="Pfam" id="PF08445">
    <property type="entry name" value="FR47"/>
    <property type="match status" value="1"/>
</dbReference>
<dbReference type="EMBL" id="UINC01068933">
    <property type="protein sequence ID" value="SVC01919.1"/>
    <property type="molecule type" value="Genomic_DNA"/>
</dbReference>
<organism evidence="2">
    <name type="scientific">marine metagenome</name>
    <dbReference type="NCBI Taxonomy" id="408172"/>
    <lineage>
        <taxon>unclassified sequences</taxon>
        <taxon>metagenomes</taxon>
        <taxon>ecological metagenomes</taxon>
    </lineage>
</organism>
<dbReference type="Gene3D" id="3.40.630.30">
    <property type="match status" value="1"/>
</dbReference>
<evidence type="ECO:0000313" key="2">
    <source>
        <dbReference type="EMBL" id="SVC01919.1"/>
    </source>
</evidence>
<dbReference type="InterPro" id="IPR013653">
    <property type="entry name" value="GCN5-like_dom"/>
</dbReference>
<dbReference type="InterPro" id="IPR016181">
    <property type="entry name" value="Acyl_CoA_acyltransferase"/>
</dbReference>
<proteinExistence type="predicted"/>
<protein>
    <recommendedName>
        <fullName evidence="1">GCN5-related N-acetyltransferase Rv2170-like domain-containing protein</fullName>
    </recommendedName>
</protein>
<feature type="domain" description="GCN5-related N-acetyltransferase Rv2170-like" evidence="1">
    <location>
        <begin position="73"/>
        <end position="134"/>
    </location>
</feature>
<dbReference type="AlphaFoldDB" id="A0A382IRL7"/>
<name>A0A382IRL7_9ZZZZ</name>
<feature type="non-terminal residue" evidence="2">
    <location>
        <position position="320"/>
    </location>
</feature>
<evidence type="ECO:0000259" key="1">
    <source>
        <dbReference type="Pfam" id="PF08445"/>
    </source>
</evidence>
<gene>
    <name evidence="2" type="ORF">METZ01_LOCUS254773</name>
</gene>
<sequence length="320" mass="35583">VLKIFNPPLDFVLVDKLEILWQSAFGEDFVTDVPRSLLIEREVMPHKVDVYTQLIEENIVSSAVTIAGGCSPLLGGLGEVSTEPDFRGSGLATDICHKAVNDFFDSSGRALYLGTTNSAAARIYSKLGWKYIPHTQVMVNLSRGDIYEEFIDEYFSTVGPIMFKPGEMSARIPMIPLAISYTDWALLDVNIGLLSTLKEEQESCLGIFRRYDQIRIDNRGEFFTLTGDHDRLLGISTAVTKDGNHYSIDGFTHPLHKDSFIELLRTALHWCEAAGGNDCKMEIAQDDQEKADLVAELGFKPTGEKSVFRGKNISLNTGVY</sequence>
<dbReference type="GO" id="GO:0016747">
    <property type="term" value="F:acyltransferase activity, transferring groups other than amino-acyl groups"/>
    <property type="evidence" value="ECO:0007669"/>
    <property type="project" value="InterPro"/>
</dbReference>